<gene>
    <name evidence="1" type="primary">jg20677</name>
    <name evidence="1" type="ORF">PAEG_LOCUS7488</name>
</gene>
<feature type="non-terminal residue" evidence="1">
    <location>
        <position position="1"/>
    </location>
</feature>
<proteinExistence type="predicted"/>
<evidence type="ECO:0000313" key="1">
    <source>
        <dbReference type="EMBL" id="CAH2226796.1"/>
    </source>
</evidence>
<name>A0A8S4QWS5_9NEOP</name>
<dbReference type="AlphaFoldDB" id="A0A8S4QWS5"/>
<organism evidence="1 2">
    <name type="scientific">Pararge aegeria aegeria</name>
    <dbReference type="NCBI Taxonomy" id="348720"/>
    <lineage>
        <taxon>Eukaryota</taxon>
        <taxon>Metazoa</taxon>
        <taxon>Ecdysozoa</taxon>
        <taxon>Arthropoda</taxon>
        <taxon>Hexapoda</taxon>
        <taxon>Insecta</taxon>
        <taxon>Pterygota</taxon>
        <taxon>Neoptera</taxon>
        <taxon>Endopterygota</taxon>
        <taxon>Lepidoptera</taxon>
        <taxon>Glossata</taxon>
        <taxon>Ditrysia</taxon>
        <taxon>Papilionoidea</taxon>
        <taxon>Nymphalidae</taxon>
        <taxon>Satyrinae</taxon>
        <taxon>Satyrini</taxon>
        <taxon>Parargina</taxon>
        <taxon>Pararge</taxon>
    </lineage>
</organism>
<evidence type="ECO:0000313" key="2">
    <source>
        <dbReference type="Proteomes" id="UP000838756"/>
    </source>
</evidence>
<keyword evidence="2" id="KW-1185">Reference proteome</keyword>
<dbReference type="Proteomes" id="UP000838756">
    <property type="component" value="Unassembled WGS sequence"/>
</dbReference>
<comment type="caution">
    <text evidence="1">The sequence shown here is derived from an EMBL/GenBank/DDBJ whole genome shotgun (WGS) entry which is preliminary data.</text>
</comment>
<reference evidence="1" key="1">
    <citation type="submission" date="2022-03" db="EMBL/GenBank/DDBJ databases">
        <authorList>
            <person name="Lindestad O."/>
        </authorList>
    </citation>
    <scope>NUCLEOTIDE SEQUENCE</scope>
</reference>
<protein>
    <submittedName>
        <fullName evidence="1">Jg20677 protein</fullName>
    </submittedName>
</protein>
<dbReference type="EMBL" id="CAKXAJ010022050">
    <property type="protein sequence ID" value="CAH2226796.1"/>
    <property type="molecule type" value="Genomic_DNA"/>
</dbReference>
<accession>A0A8S4QWS5</accession>
<sequence>SRKQGNVGDSNAITDSFIAYNGK</sequence>